<accession>A0A0F9UNX2</accession>
<keyword evidence="1" id="KW-0472">Membrane</keyword>
<keyword evidence="1" id="KW-0812">Transmembrane</keyword>
<dbReference type="AlphaFoldDB" id="A0A0F9UNX2"/>
<gene>
    <name evidence="2" type="ORF">LCGC14_0199840</name>
</gene>
<sequence>MEKSPDIPGKNTAIIAYLTIIGAVIALSMNNEPQYRFARIHTRQAFGLHLMFHSFALFSSVWFNQYALYGLYLCYIVLWVYGFIGALSNKEQIVPIVGPSFQKWFTFIK</sequence>
<organism evidence="2">
    <name type="scientific">marine sediment metagenome</name>
    <dbReference type="NCBI Taxonomy" id="412755"/>
    <lineage>
        <taxon>unclassified sequences</taxon>
        <taxon>metagenomes</taxon>
        <taxon>ecological metagenomes</taxon>
    </lineage>
</organism>
<comment type="caution">
    <text evidence="2">The sequence shown here is derived from an EMBL/GenBank/DDBJ whole genome shotgun (WGS) entry which is preliminary data.</text>
</comment>
<evidence type="ECO:0000313" key="2">
    <source>
        <dbReference type="EMBL" id="KKN93349.1"/>
    </source>
</evidence>
<proteinExistence type="predicted"/>
<reference evidence="2" key="1">
    <citation type="journal article" date="2015" name="Nature">
        <title>Complex archaea that bridge the gap between prokaryotes and eukaryotes.</title>
        <authorList>
            <person name="Spang A."/>
            <person name="Saw J.H."/>
            <person name="Jorgensen S.L."/>
            <person name="Zaremba-Niedzwiedzka K."/>
            <person name="Martijn J."/>
            <person name="Lind A.E."/>
            <person name="van Eijk R."/>
            <person name="Schleper C."/>
            <person name="Guy L."/>
            <person name="Ettema T.J."/>
        </authorList>
    </citation>
    <scope>NUCLEOTIDE SEQUENCE</scope>
</reference>
<feature type="transmembrane region" description="Helical" evidence="1">
    <location>
        <begin position="12"/>
        <end position="29"/>
    </location>
</feature>
<protein>
    <recommendedName>
        <fullName evidence="3">Chloroplast import component protein (Tic20)</fullName>
    </recommendedName>
</protein>
<keyword evidence="1" id="KW-1133">Transmembrane helix</keyword>
<dbReference type="EMBL" id="LAZR01000087">
    <property type="protein sequence ID" value="KKN93349.1"/>
    <property type="molecule type" value="Genomic_DNA"/>
</dbReference>
<evidence type="ECO:0008006" key="3">
    <source>
        <dbReference type="Google" id="ProtNLM"/>
    </source>
</evidence>
<evidence type="ECO:0000256" key="1">
    <source>
        <dbReference type="SAM" id="Phobius"/>
    </source>
</evidence>
<name>A0A0F9UNX2_9ZZZZ</name>
<feature type="transmembrane region" description="Helical" evidence="1">
    <location>
        <begin position="69"/>
        <end position="87"/>
    </location>
</feature>